<gene>
    <name evidence="2" type="ORF">BJ969_005489</name>
</gene>
<keyword evidence="3" id="KW-1185">Reference proteome</keyword>
<comment type="caution">
    <text evidence="2">The sequence shown here is derived from an EMBL/GenBank/DDBJ whole genome shotgun (WGS) entry which is preliminary data.</text>
</comment>
<evidence type="ECO:0000313" key="2">
    <source>
        <dbReference type="EMBL" id="MBB5072401.1"/>
    </source>
</evidence>
<dbReference type="Proteomes" id="UP000580474">
    <property type="component" value="Unassembled WGS sequence"/>
</dbReference>
<sequence length="72" mass="7661">MKRSALLVASVVVGMLTLAGPASAAPSYYRTYPSHDLAAKACEVGKKEGRWTSCSYRPAEPGPNPPVQLWVA</sequence>
<feature type="signal peptide" evidence="1">
    <location>
        <begin position="1"/>
        <end position="24"/>
    </location>
</feature>
<dbReference type="RefSeq" id="WP_184483734.1">
    <property type="nucleotide sequence ID" value="NZ_JACHIV010000001.1"/>
</dbReference>
<accession>A0A840NMS6</accession>
<organism evidence="2 3">
    <name type="scientific">Saccharopolyspora gloriosae</name>
    <dbReference type="NCBI Taxonomy" id="455344"/>
    <lineage>
        <taxon>Bacteria</taxon>
        <taxon>Bacillati</taxon>
        <taxon>Actinomycetota</taxon>
        <taxon>Actinomycetes</taxon>
        <taxon>Pseudonocardiales</taxon>
        <taxon>Pseudonocardiaceae</taxon>
        <taxon>Saccharopolyspora</taxon>
    </lineage>
</organism>
<evidence type="ECO:0000256" key="1">
    <source>
        <dbReference type="SAM" id="SignalP"/>
    </source>
</evidence>
<feature type="chain" id="PRO_5032886588" evidence="1">
    <location>
        <begin position="25"/>
        <end position="72"/>
    </location>
</feature>
<keyword evidence="1" id="KW-0732">Signal</keyword>
<dbReference type="AlphaFoldDB" id="A0A840NMS6"/>
<reference evidence="2 3" key="1">
    <citation type="submission" date="2020-08" db="EMBL/GenBank/DDBJ databases">
        <title>Sequencing the genomes of 1000 actinobacteria strains.</title>
        <authorList>
            <person name="Klenk H.-P."/>
        </authorList>
    </citation>
    <scope>NUCLEOTIDE SEQUENCE [LARGE SCALE GENOMIC DNA]</scope>
    <source>
        <strain evidence="2 3">DSM 45582</strain>
    </source>
</reference>
<dbReference type="EMBL" id="JACHIV010000001">
    <property type="protein sequence ID" value="MBB5072401.1"/>
    <property type="molecule type" value="Genomic_DNA"/>
</dbReference>
<name>A0A840NMS6_9PSEU</name>
<evidence type="ECO:0000313" key="3">
    <source>
        <dbReference type="Proteomes" id="UP000580474"/>
    </source>
</evidence>
<proteinExistence type="predicted"/>
<protein>
    <submittedName>
        <fullName evidence="2">Uncharacterized protein</fullName>
    </submittedName>
</protein>